<feature type="site" description="Cleavage; by autolysis" evidence="7">
    <location>
        <begin position="223"/>
        <end position="224"/>
    </location>
</feature>
<dbReference type="InterPro" id="IPR029055">
    <property type="entry name" value="Ntn_hydrolases_N"/>
</dbReference>
<sequence length="357" mass="38323">MLSSFEWWPNADFSGFSARMVVLRPTIETWAVPLLWMMGWFFLAPQGLASQKPIAIAIHGGAGTILKKNMTPEKEQAYIDHLNKSLAIGYEVLEKGGTSLDAVVATIVFMEDSPLFNAGKGAVFTNKGTHELDASIMNGADLSAGCVAGVSRIKNPILLARAVLDHSPHVLLSGEGAEQFARDRGLKMVDPEYFRTERRWKELQEALDKERRSQPAPASSKHGTVGVVALDRHGNLAAGTSTGGLTNKKFGRIGDSPLIGAGTYATNQGCAVSATGQGEYFIRATVARDISALVEMTGMDVQRAADKVIKTKLDSIGGTGGVIVLDRSGNVAFSFNTEGMYRGYRRSGADPVVAIYR</sequence>
<evidence type="ECO:0000256" key="1">
    <source>
        <dbReference type="ARBA" id="ARBA00022670"/>
    </source>
</evidence>
<organism evidence="8 9">
    <name type="scientific">Sulfidibacter corallicola</name>
    <dbReference type="NCBI Taxonomy" id="2818388"/>
    <lineage>
        <taxon>Bacteria</taxon>
        <taxon>Pseudomonadati</taxon>
        <taxon>Acidobacteriota</taxon>
        <taxon>Holophagae</taxon>
        <taxon>Acanthopleuribacterales</taxon>
        <taxon>Acanthopleuribacteraceae</taxon>
        <taxon>Sulfidibacter</taxon>
    </lineage>
</organism>
<evidence type="ECO:0000256" key="3">
    <source>
        <dbReference type="ARBA" id="ARBA00022813"/>
    </source>
</evidence>
<evidence type="ECO:0000256" key="7">
    <source>
        <dbReference type="PIRSR" id="PIRSR600246-3"/>
    </source>
</evidence>
<dbReference type="SUPFAM" id="SSF56235">
    <property type="entry name" value="N-terminal nucleophile aminohydrolases (Ntn hydrolases)"/>
    <property type="match status" value="1"/>
</dbReference>
<keyword evidence="9" id="KW-1185">Reference proteome</keyword>
<dbReference type="GO" id="GO:0006508">
    <property type="term" value="P:proteolysis"/>
    <property type="evidence" value="ECO:0007669"/>
    <property type="project" value="UniProtKB-KW"/>
</dbReference>
<keyword evidence="3" id="KW-0068">Autocatalytic cleavage</keyword>
<evidence type="ECO:0000256" key="2">
    <source>
        <dbReference type="ARBA" id="ARBA00022801"/>
    </source>
</evidence>
<dbReference type="Gene3D" id="3.60.20.30">
    <property type="entry name" value="(Glycosyl)asparaginase"/>
    <property type="match status" value="1"/>
</dbReference>
<dbReference type="CDD" id="cd04701">
    <property type="entry name" value="Asparaginase_2"/>
    <property type="match status" value="1"/>
</dbReference>
<evidence type="ECO:0000313" key="8">
    <source>
        <dbReference type="EMBL" id="QTD51290.1"/>
    </source>
</evidence>
<dbReference type="PANTHER" id="PTHR10188">
    <property type="entry name" value="L-ASPARAGINASE"/>
    <property type="match status" value="1"/>
</dbReference>
<dbReference type="KEGG" id="scor:J3U87_02380"/>
<accession>A0A8A4TP14</accession>
<proteinExistence type="predicted"/>
<dbReference type="Proteomes" id="UP000663929">
    <property type="component" value="Chromosome"/>
</dbReference>
<evidence type="ECO:0000256" key="6">
    <source>
        <dbReference type="PIRSR" id="PIRSR600246-2"/>
    </source>
</evidence>
<name>A0A8A4TP14_SULCO</name>
<feature type="active site" description="Nucleophile" evidence="5">
    <location>
        <position position="224"/>
    </location>
</feature>
<dbReference type="GO" id="GO:0008233">
    <property type="term" value="F:peptidase activity"/>
    <property type="evidence" value="ECO:0007669"/>
    <property type="project" value="UniProtKB-KW"/>
</dbReference>
<dbReference type="GO" id="GO:0016811">
    <property type="term" value="F:hydrolase activity, acting on carbon-nitrogen (but not peptide) bonds, in linear amides"/>
    <property type="evidence" value="ECO:0007669"/>
    <property type="project" value="UniProtKB-ARBA"/>
</dbReference>
<dbReference type="InterPro" id="IPR000246">
    <property type="entry name" value="Peptidase_T2"/>
</dbReference>
<protein>
    <recommendedName>
        <fullName evidence="4">Isoaspartyl peptidase</fullName>
    </recommendedName>
</protein>
<gene>
    <name evidence="8" type="ORF">J3U87_02380</name>
</gene>
<evidence type="ECO:0000256" key="4">
    <source>
        <dbReference type="ARBA" id="ARBA00069124"/>
    </source>
</evidence>
<dbReference type="FunFam" id="3.60.20.30:FF:000001">
    <property type="entry name" value="Isoaspartyl peptidase/L-asparaginase"/>
    <property type="match status" value="1"/>
</dbReference>
<dbReference type="RefSeq" id="WP_237381422.1">
    <property type="nucleotide sequence ID" value="NZ_CP071793.1"/>
</dbReference>
<keyword evidence="1" id="KW-0645">Protease</keyword>
<feature type="binding site" evidence="6">
    <location>
        <begin position="252"/>
        <end position="255"/>
    </location>
    <ligand>
        <name>substrate</name>
    </ligand>
</feature>
<evidence type="ECO:0000313" key="9">
    <source>
        <dbReference type="Proteomes" id="UP000663929"/>
    </source>
</evidence>
<keyword evidence="2" id="KW-0378">Hydrolase</keyword>
<dbReference type="AlphaFoldDB" id="A0A8A4TP14"/>
<dbReference type="Pfam" id="PF01112">
    <property type="entry name" value="Asparaginase_2"/>
    <property type="match status" value="1"/>
</dbReference>
<evidence type="ECO:0000256" key="5">
    <source>
        <dbReference type="PIRSR" id="PIRSR600246-1"/>
    </source>
</evidence>
<reference evidence="8" key="1">
    <citation type="submission" date="2021-03" db="EMBL/GenBank/DDBJ databases">
        <title>Acanthopleuribacteraceae sp. M133.</title>
        <authorList>
            <person name="Wang G."/>
        </authorList>
    </citation>
    <scope>NUCLEOTIDE SEQUENCE</scope>
    <source>
        <strain evidence="8">M133</strain>
    </source>
</reference>
<dbReference type="EMBL" id="CP071793">
    <property type="protein sequence ID" value="QTD51290.1"/>
    <property type="molecule type" value="Genomic_DNA"/>
</dbReference>
<dbReference type="PANTHER" id="PTHR10188:SF6">
    <property type="entry name" value="N(4)-(BETA-N-ACETYLGLUCOSAMINYL)-L-ASPARAGINASE"/>
    <property type="match status" value="1"/>
</dbReference>
<feature type="binding site" evidence="6">
    <location>
        <begin position="275"/>
        <end position="278"/>
    </location>
    <ligand>
        <name>substrate</name>
    </ligand>
</feature>